<dbReference type="STRING" id="589385.SAMN05421504_109146"/>
<protein>
    <recommendedName>
        <fullName evidence="1">SAV-6107-like HEPN domain-containing protein</fullName>
    </recommendedName>
</protein>
<dbReference type="Pfam" id="PF18726">
    <property type="entry name" value="HEPN_SAV_6107"/>
    <property type="match status" value="1"/>
</dbReference>
<evidence type="ECO:0000313" key="2">
    <source>
        <dbReference type="EMBL" id="SDZ09070.1"/>
    </source>
</evidence>
<proteinExistence type="predicted"/>
<reference evidence="2 3" key="1">
    <citation type="submission" date="2016-10" db="EMBL/GenBank/DDBJ databases">
        <authorList>
            <person name="de Groot N.N."/>
        </authorList>
    </citation>
    <scope>NUCLEOTIDE SEQUENCE [LARGE SCALE GENOMIC DNA]</scope>
    <source>
        <strain evidence="2 3">CPCC 202699</strain>
    </source>
</reference>
<dbReference type="EMBL" id="FNON01000009">
    <property type="protein sequence ID" value="SDZ09070.1"/>
    <property type="molecule type" value="Genomic_DNA"/>
</dbReference>
<evidence type="ECO:0000259" key="1">
    <source>
        <dbReference type="Pfam" id="PF18726"/>
    </source>
</evidence>
<dbReference type="Proteomes" id="UP000199515">
    <property type="component" value="Unassembled WGS sequence"/>
</dbReference>
<dbReference type="RefSeq" id="WP_091296367.1">
    <property type="nucleotide sequence ID" value="NZ_FNON01000009.1"/>
</dbReference>
<evidence type="ECO:0000313" key="3">
    <source>
        <dbReference type="Proteomes" id="UP000199515"/>
    </source>
</evidence>
<dbReference type="AlphaFoldDB" id="A0A1H3Q728"/>
<feature type="domain" description="SAV-6107-like HEPN" evidence="1">
    <location>
        <begin position="45"/>
        <end position="139"/>
    </location>
</feature>
<dbReference type="OrthoDB" id="4570063at2"/>
<accession>A0A1H3Q728</accession>
<sequence>MAVTVASRAEIVQPELPIPAQAKGPPAPPAALALFAQARRGLGDAEREHDPAERFIASYLAALRAAAAVLAARGRPHRGRAKPASTWVLLEAAAPELKEWAIYFASNSAARASAQAGITRGMTIEVADDLLRQSRRFVAVAWQAMKGSG</sequence>
<dbReference type="InterPro" id="IPR040891">
    <property type="entry name" value="HEPN_SAV_6107"/>
</dbReference>
<gene>
    <name evidence="2" type="ORF">SAMN05421504_109146</name>
</gene>
<name>A0A1H3Q728_9PSEU</name>
<organism evidence="2 3">
    <name type="scientific">Amycolatopsis xylanica</name>
    <dbReference type="NCBI Taxonomy" id="589385"/>
    <lineage>
        <taxon>Bacteria</taxon>
        <taxon>Bacillati</taxon>
        <taxon>Actinomycetota</taxon>
        <taxon>Actinomycetes</taxon>
        <taxon>Pseudonocardiales</taxon>
        <taxon>Pseudonocardiaceae</taxon>
        <taxon>Amycolatopsis</taxon>
    </lineage>
</organism>
<keyword evidence="3" id="KW-1185">Reference proteome</keyword>